<name>A0ABN3EUZ8_9ACTN</name>
<gene>
    <name evidence="1" type="ORF">GCM10010430_66480</name>
</gene>
<comment type="caution">
    <text evidence="1">The sequence shown here is derived from an EMBL/GenBank/DDBJ whole genome shotgun (WGS) entry which is preliminary data.</text>
</comment>
<protein>
    <submittedName>
        <fullName evidence="1">Uncharacterized protein</fullName>
    </submittedName>
</protein>
<evidence type="ECO:0000313" key="2">
    <source>
        <dbReference type="Proteomes" id="UP001500305"/>
    </source>
</evidence>
<organism evidence="1 2">
    <name type="scientific">Kitasatospora cystarginea</name>
    <dbReference type="NCBI Taxonomy" id="58350"/>
    <lineage>
        <taxon>Bacteria</taxon>
        <taxon>Bacillati</taxon>
        <taxon>Actinomycetota</taxon>
        <taxon>Actinomycetes</taxon>
        <taxon>Kitasatosporales</taxon>
        <taxon>Streptomycetaceae</taxon>
        <taxon>Kitasatospora</taxon>
    </lineage>
</organism>
<reference evidence="1 2" key="1">
    <citation type="journal article" date="2019" name="Int. J. Syst. Evol. Microbiol.">
        <title>The Global Catalogue of Microorganisms (GCM) 10K type strain sequencing project: providing services to taxonomists for standard genome sequencing and annotation.</title>
        <authorList>
            <consortium name="The Broad Institute Genomics Platform"/>
            <consortium name="The Broad Institute Genome Sequencing Center for Infectious Disease"/>
            <person name="Wu L."/>
            <person name="Ma J."/>
        </authorList>
    </citation>
    <scope>NUCLEOTIDE SEQUENCE [LARGE SCALE GENOMIC DNA]</scope>
    <source>
        <strain evidence="1 2">JCM 7356</strain>
    </source>
</reference>
<dbReference type="EMBL" id="BAAATR010000042">
    <property type="protein sequence ID" value="GAA2271288.1"/>
    <property type="molecule type" value="Genomic_DNA"/>
</dbReference>
<proteinExistence type="predicted"/>
<keyword evidence="2" id="KW-1185">Reference proteome</keyword>
<sequence length="69" mass="7072">MSSAQVHGEDLRLQHDGVGGGALVAGLDEVENVDLGDGGLGRTATWTVQLLTEPSPCRPGVEYPAGGWA</sequence>
<dbReference type="Proteomes" id="UP001500305">
    <property type="component" value="Unassembled WGS sequence"/>
</dbReference>
<accession>A0ABN3EUZ8</accession>
<evidence type="ECO:0000313" key="1">
    <source>
        <dbReference type="EMBL" id="GAA2271288.1"/>
    </source>
</evidence>